<keyword evidence="2" id="KW-1185">Reference proteome</keyword>
<dbReference type="EMBL" id="BLLF01001660">
    <property type="protein sequence ID" value="GFH20577.1"/>
    <property type="molecule type" value="Genomic_DNA"/>
</dbReference>
<accession>A0A699ZD18</accession>
<reference evidence="1 2" key="1">
    <citation type="submission" date="2020-02" db="EMBL/GenBank/DDBJ databases">
        <title>Draft genome sequence of Haematococcus lacustris strain NIES-144.</title>
        <authorList>
            <person name="Morimoto D."/>
            <person name="Nakagawa S."/>
            <person name="Yoshida T."/>
            <person name="Sawayama S."/>
        </authorList>
    </citation>
    <scope>NUCLEOTIDE SEQUENCE [LARGE SCALE GENOMIC DNA]</scope>
    <source>
        <strain evidence="1 2">NIES-144</strain>
    </source>
</reference>
<comment type="caution">
    <text evidence="1">The sequence shown here is derived from an EMBL/GenBank/DDBJ whole genome shotgun (WGS) entry which is preliminary data.</text>
</comment>
<name>A0A699ZD18_HAELA</name>
<proteinExistence type="predicted"/>
<dbReference type="Proteomes" id="UP000485058">
    <property type="component" value="Unassembled WGS sequence"/>
</dbReference>
<organism evidence="1 2">
    <name type="scientific">Haematococcus lacustris</name>
    <name type="common">Green alga</name>
    <name type="synonym">Haematococcus pluvialis</name>
    <dbReference type="NCBI Taxonomy" id="44745"/>
    <lineage>
        <taxon>Eukaryota</taxon>
        <taxon>Viridiplantae</taxon>
        <taxon>Chlorophyta</taxon>
        <taxon>core chlorophytes</taxon>
        <taxon>Chlorophyceae</taxon>
        <taxon>CS clade</taxon>
        <taxon>Chlamydomonadales</taxon>
        <taxon>Haematococcaceae</taxon>
        <taxon>Haematococcus</taxon>
    </lineage>
</organism>
<gene>
    <name evidence="1" type="ORF">HaLaN_17722</name>
</gene>
<dbReference type="AlphaFoldDB" id="A0A699ZD18"/>
<evidence type="ECO:0000313" key="1">
    <source>
        <dbReference type="EMBL" id="GFH20577.1"/>
    </source>
</evidence>
<protein>
    <submittedName>
        <fullName evidence="1">Uncharacterized protein</fullName>
    </submittedName>
</protein>
<sequence length="95" mass="10555">MITIDHKERIADSASKFAAQYHEREAVIIQLQTAVLAQYSSVKSHMTHIKQCMAAMAQGLQSDVLYPDTWQSAGKWCRLAYPATHASGCISFITP</sequence>
<evidence type="ECO:0000313" key="2">
    <source>
        <dbReference type="Proteomes" id="UP000485058"/>
    </source>
</evidence>